<feature type="region of interest" description="Disordered" evidence="1">
    <location>
        <begin position="58"/>
        <end position="79"/>
    </location>
</feature>
<feature type="transmembrane region" description="Helical" evidence="2">
    <location>
        <begin position="33"/>
        <end position="54"/>
    </location>
</feature>
<evidence type="ECO:0000256" key="1">
    <source>
        <dbReference type="SAM" id="MobiDB-lite"/>
    </source>
</evidence>
<keyword evidence="2" id="KW-1133">Transmembrane helix</keyword>
<organism evidence="3 4">
    <name type="scientific">Flectobacillus rivi</name>
    <dbReference type="NCBI Taxonomy" id="2984209"/>
    <lineage>
        <taxon>Bacteria</taxon>
        <taxon>Pseudomonadati</taxon>
        <taxon>Bacteroidota</taxon>
        <taxon>Cytophagia</taxon>
        <taxon>Cytophagales</taxon>
        <taxon>Flectobacillaceae</taxon>
        <taxon>Flectobacillus</taxon>
    </lineage>
</organism>
<evidence type="ECO:0000313" key="3">
    <source>
        <dbReference type="EMBL" id="MDI9874050.1"/>
    </source>
</evidence>
<evidence type="ECO:0000313" key="4">
    <source>
        <dbReference type="Proteomes" id="UP001225761"/>
    </source>
</evidence>
<dbReference type="EMBL" id="JASHIE010000003">
    <property type="protein sequence ID" value="MDI9874050.1"/>
    <property type="molecule type" value="Genomic_DNA"/>
</dbReference>
<protein>
    <submittedName>
        <fullName evidence="3">Uncharacterized protein</fullName>
    </submittedName>
</protein>
<keyword evidence="4" id="KW-1185">Reference proteome</keyword>
<accession>A0ABT6YYU1</accession>
<gene>
    <name evidence="3" type="ORF">QM481_05895</name>
</gene>
<name>A0ABT6YYU1_9BACT</name>
<evidence type="ECO:0000256" key="2">
    <source>
        <dbReference type="SAM" id="Phobius"/>
    </source>
</evidence>
<reference evidence="3 4" key="1">
    <citation type="submission" date="2023-05" db="EMBL/GenBank/DDBJ databases">
        <title>Novel species of genus Flectobacillus isolated from stream in China.</title>
        <authorList>
            <person name="Lu H."/>
        </authorList>
    </citation>
    <scope>NUCLEOTIDE SEQUENCE [LARGE SCALE GENOMIC DNA]</scope>
    <source>
        <strain evidence="3 4">LFS242W</strain>
    </source>
</reference>
<comment type="caution">
    <text evidence="3">The sequence shown here is derived from an EMBL/GenBank/DDBJ whole genome shotgun (WGS) entry which is preliminary data.</text>
</comment>
<keyword evidence="2" id="KW-0812">Transmembrane</keyword>
<dbReference type="RefSeq" id="WP_283381042.1">
    <property type="nucleotide sequence ID" value="NZ_JASHIE010000003.1"/>
</dbReference>
<sequence length="79" mass="8517">MRTGMKVLLIFGLFMIYGAISLALKGGDSSRAGVGGPIGLIVLFACFAGARAIWKYNPDKDNEKQSDGKDKHQLDKNNS</sequence>
<keyword evidence="2" id="KW-0472">Membrane</keyword>
<dbReference type="Proteomes" id="UP001225761">
    <property type="component" value="Unassembled WGS sequence"/>
</dbReference>
<proteinExistence type="predicted"/>